<gene>
    <name evidence="3" type="ordered locus">AS9A_2897</name>
</gene>
<evidence type="ECO:0000313" key="4">
    <source>
        <dbReference type="Proteomes" id="UP000009235"/>
    </source>
</evidence>
<dbReference type="Pfam" id="PF05257">
    <property type="entry name" value="CHAP"/>
    <property type="match status" value="1"/>
</dbReference>
<keyword evidence="1" id="KW-0812">Transmembrane</keyword>
<name>F6EJY6_HOYSD</name>
<dbReference type="Gene3D" id="3.90.1720.10">
    <property type="entry name" value="endopeptidase domain like (from Nostoc punctiforme)"/>
    <property type="match status" value="1"/>
</dbReference>
<dbReference type="KEGG" id="asd:AS9A_2897"/>
<dbReference type="RefSeq" id="WP_013807693.1">
    <property type="nucleotide sequence ID" value="NC_015564.1"/>
</dbReference>
<reference evidence="3 4" key="1">
    <citation type="journal article" date="2011" name="J. Bacteriol.">
        <title>Complete genome sequence of Amycolicicoccus subflavus DQS3-9A1T, an actinomycete isolated from crude oil-polluted soil.</title>
        <authorList>
            <person name="Cai M."/>
            <person name="Chen W.M."/>
            <person name="Nie Y."/>
            <person name="Chi C.Q."/>
            <person name="Wang Y.N."/>
            <person name="Tang Y.Q."/>
            <person name="Li G.Y."/>
            <person name="Wu X.L."/>
        </authorList>
    </citation>
    <scope>NUCLEOTIDE SEQUENCE [LARGE SCALE GENOMIC DNA]</scope>
    <source>
        <strain evidence="4">DSM 45089 / DQS3-9A1</strain>
    </source>
</reference>
<keyword evidence="4" id="KW-1185">Reference proteome</keyword>
<keyword evidence="1" id="KW-0472">Membrane</keyword>
<evidence type="ECO:0000259" key="2">
    <source>
        <dbReference type="Pfam" id="PF05257"/>
    </source>
</evidence>
<dbReference type="EMBL" id="CP002786">
    <property type="protein sequence ID" value="AEF41344.1"/>
    <property type="molecule type" value="Genomic_DNA"/>
</dbReference>
<protein>
    <recommendedName>
        <fullName evidence="2">Peptidase C51 domain-containing protein</fullName>
    </recommendedName>
</protein>
<dbReference type="AlphaFoldDB" id="F6EJY6"/>
<evidence type="ECO:0000313" key="3">
    <source>
        <dbReference type="EMBL" id="AEF41344.1"/>
    </source>
</evidence>
<dbReference type="eggNOG" id="COG4322">
    <property type="taxonomic scope" value="Bacteria"/>
</dbReference>
<dbReference type="Proteomes" id="UP000009235">
    <property type="component" value="Chromosome"/>
</dbReference>
<sequence length="202" mass="22486">MPGDQNEHAARRPRRNRVAMLLVASLVFIIGLVWVVAAYFDLWHMVRPRTFPAVEVTELDERQAAVIEVLRTEFAENPPGEKYSEGADEAWCANFVSWVMREAGMPLANPNSGWWRIPGVYTLEEYYRAEGRFESRESGYEPKAGDVVLYAPGSKFTQHTSIVVRNDDGALTTVGGNEFIHGEVAARNVSTGHSGIIGYGVL</sequence>
<keyword evidence="1" id="KW-1133">Transmembrane helix</keyword>
<evidence type="ECO:0000256" key="1">
    <source>
        <dbReference type="SAM" id="Phobius"/>
    </source>
</evidence>
<organism evidence="3 4">
    <name type="scientific">Hoyosella subflava (strain DSM 45089 / JCM 17490 / NBRC 109087 / DQS3-9A1)</name>
    <name type="common">Amycolicicoccus subflavus</name>
    <dbReference type="NCBI Taxonomy" id="443218"/>
    <lineage>
        <taxon>Bacteria</taxon>
        <taxon>Bacillati</taxon>
        <taxon>Actinomycetota</taxon>
        <taxon>Actinomycetes</taxon>
        <taxon>Mycobacteriales</taxon>
        <taxon>Hoyosellaceae</taxon>
        <taxon>Hoyosella</taxon>
    </lineage>
</organism>
<dbReference type="HOGENOM" id="CLU_117055_0_0_11"/>
<accession>F6EJY6</accession>
<proteinExistence type="predicted"/>
<dbReference type="InterPro" id="IPR007921">
    <property type="entry name" value="CHAP_dom"/>
</dbReference>
<feature type="domain" description="Peptidase C51" evidence="2">
    <location>
        <begin position="88"/>
        <end position="177"/>
    </location>
</feature>
<feature type="transmembrane region" description="Helical" evidence="1">
    <location>
        <begin position="18"/>
        <end position="40"/>
    </location>
</feature>